<dbReference type="CDD" id="cd14733">
    <property type="entry name" value="BACK"/>
    <property type="match status" value="1"/>
</dbReference>
<feature type="domain" description="BTB" evidence="3">
    <location>
        <begin position="31"/>
        <end position="100"/>
    </location>
</feature>
<dbReference type="InterPro" id="IPR000210">
    <property type="entry name" value="BTB/POZ_dom"/>
</dbReference>
<protein>
    <recommendedName>
        <fullName evidence="3">BTB domain-containing protein</fullName>
    </recommendedName>
</protein>
<dbReference type="InterPro" id="IPR011705">
    <property type="entry name" value="BACK"/>
</dbReference>
<proteinExistence type="predicted"/>
<evidence type="ECO:0000256" key="1">
    <source>
        <dbReference type="ARBA" id="ARBA00022441"/>
    </source>
</evidence>
<dbReference type="CDD" id="cd18186">
    <property type="entry name" value="BTB_POZ_ZBTB_KLHL-like"/>
    <property type="match status" value="1"/>
</dbReference>
<dbReference type="Proteomes" id="UP001519460">
    <property type="component" value="Unassembled WGS sequence"/>
</dbReference>
<dbReference type="Pfam" id="PF00651">
    <property type="entry name" value="BTB"/>
    <property type="match status" value="1"/>
</dbReference>
<dbReference type="SUPFAM" id="SSF117281">
    <property type="entry name" value="Kelch motif"/>
    <property type="match status" value="1"/>
</dbReference>
<sequence>MTAHVQPKPSLQQRFFTTYCQGISLIRGHFCDLKVIISGAVFECHRLLLASLSEFFRLALTGAWRESSSSTVEISHEDVTAESFQIFLDIVYEGHDVISIETVEGIFRMSVFLCVPPLEEFCVKFMSENITADKCLHFLFLAQTYNLPSLCDCAVTTAYRNFSVVHRQAEFASVPKPELLLILTGAVMNTCVLDKSSMDDILQAVLLWVESDKVRHPHLGELLPFVDPYRLSPGIKRLIVTRYAQHELGGVLLSYLGQRPSCSTWSHGRESEDADKAHTSHDTSWLTSNMSVTKCGVIVGGCNCSSKPSSSLVAFTLSEGSADDNNENTDDDDGFKMYSLSPLPESLEGAIVSCIWNNEVYVSGAVDTNKINQYFAVYRTTQNRWEMLPPPPVPRLEYAMVAASFNIYFIGGCTEADVDHPVSDILVYHTRTGTWGIYGSLLEAVASPKAAAVGHRVYVFGGWKWEEVTYNYHDSENSFEVQCIDTLKGNVYIAGNTQRDLQVSIPEQVVSSGRTIFAMDDEGLIVQMVEKFALADERERVLASSRGRHTLLPLALNVGNASSSSLALETDQNANLRGHMVRNSEPLTVETSESDSFIPTVSSRSIGNIHLQETCFNTYLHNDELIRCTQYEGRIDIEQEGQGFIHLIGFDLKNGKIKQRNYTLPLTRSSYNIHILNVPSRYLGTKERVFTKDDTRDDAEVWDYPWE</sequence>
<dbReference type="EMBL" id="JACVVK020000268">
    <property type="protein sequence ID" value="KAK7481074.1"/>
    <property type="molecule type" value="Genomic_DNA"/>
</dbReference>
<dbReference type="SMART" id="SM00875">
    <property type="entry name" value="BACK"/>
    <property type="match status" value="1"/>
</dbReference>
<dbReference type="PANTHER" id="PTHR45632">
    <property type="entry name" value="LD33804P"/>
    <property type="match status" value="1"/>
</dbReference>
<dbReference type="InterPro" id="IPR015915">
    <property type="entry name" value="Kelch-typ_b-propeller"/>
</dbReference>
<organism evidence="4 5">
    <name type="scientific">Batillaria attramentaria</name>
    <dbReference type="NCBI Taxonomy" id="370345"/>
    <lineage>
        <taxon>Eukaryota</taxon>
        <taxon>Metazoa</taxon>
        <taxon>Spiralia</taxon>
        <taxon>Lophotrochozoa</taxon>
        <taxon>Mollusca</taxon>
        <taxon>Gastropoda</taxon>
        <taxon>Caenogastropoda</taxon>
        <taxon>Sorbeoconcha</taxon>
        <taxon>Cerithioidea</taxon>
        <taxon>Batillariidae</taxon>
        <taxon>Batillaria</taxon>
    </lineage>
</organism>
<dbReference type="Gene3D" id="3.30.710.10">
    <property type="entry name" value="Potassium Channel Kv1.1, Chain A"/>
    <property type="match status" value="1"/>
</dbReference>
<name>A0ABD0K1L4_9CAEN</name>
<dbReference type="Pfam" id="PF07707">
    <property type="entry name" value="BACK"/>
    <property type="match status" value="1"/>
</dbReference>
<comment type="caution">
    <text evidence="4">The sequence shown here is derived from an EMBL/GenBank/DDBJ whole genome shotgun (WGS) entry which is preliminary data.</text>
</comment>
<accession>A0ABD0K1L4</accession>
<dbReference type="PROSITE" id="PS50097">
    <property type="entry name" value="BTB"/>
    <property type="match status" value="1"/>
</dbReference>
<dbReference type="Gene3D" id="2.120.10.80">
    <property type="entry name" value="Kelch-type beta propeller"/>
    <property type="match status" value="1"/>
</dbReference>
<keyword evidence="1" id="KW-0880">Kelch repeat</keyword>
<evidence type="ECO:0000259" key="3">
    <source>
        <dbReference type="PROSITE" id="PS50097"/>
    </source>
</evidence>
<evidence type="ECO:0000256" key="2">
    <source>
        <dbReference type="ARBA" id="ARBA00022737"/>
    </source>
</evidence>
<dbReference type="InterPro" id="IPR011333">
    <property type="entry name" value="SKP1/BTB/POZ_sf"/>
</dbReference>
<dbReference type="SMART" id="SM00225">
    <property type="entry name" value="BTB"/>
    <property type="match status" value="1"/>
</dbReference>
<reference evidence="4 5" key="1">
    <citation type="journal article" date="2023" name="Sci. Data">
        <title>Genome assembly of the Korean intertidal mud-creeper Batillaria attramentaria.</title>
        <authorList>
            <person name="Patra A.K."/>
            <person name="Ho P.T."/>
            <person name="Jun S."/>
            <person name="Lee S.J."/>
            <person name="Kim Y."/>
            <person name="Won Y.J."/>
        </authorList>
    </citation>
    <scope>NUCLEOTIDE SEQUENCE [LARGE SCALE GENOMIC DNA]</scope>
    <source>
        <strain evidence="4">Wonlab-2016</strain>
    </source>
</reference>
<feature type="non-terminal residue" evidence="4">
    <location>
        <position position="707"/>
    </location>
</feature>
<dbReference type="SUPFAM" id="SSF54695">
    <property type="entry name" value="POZ domain"/>
    <property type="match status" value="1"/>
</dbReference>
<keyword evidence="2" id="KW-0677">Repeat</keyword>
<keyword evidence="5" id="KW-1185">Reference proteome</keyword>
<evidence type="ECO:0000313" key="4">
    <source>
        <dbReference type="EMBL" id="KAK7481074.1"/>
    </source>
</evidence>
<gene>
    <name evidence="4" type="ORF">BaRGS_00027710</name>
</gene>
<dbReference type="Gene3D" id="1.25.40.420">
    <property type="match status" value="1"/>
</dbReference>
<evidence type="ECO:0000313" key="5">
    <source>
        <dbReference type="Proteomes" id="UP001519460"/>
    </source>
</evidence>
<dbReference type="AlphaFoldDB" id="A0ABD0K1L4"/>